<organism evidence="5 6">
    <name type="scientific">Streptomyces zhihengii</name>
    <dbReference type="NCBI Taxonomy" id="1818004"/>
    <lineage>
        <taxon>Bacteria</taxon>
        <taxon>Bacillati</taxon>
        <taxon>Actinomycetota</taxon>
        <taxon>Actinomycetes</taxon>
        <taxon>Kitasatosporales</taxon>
        <taxon>Streptomycetaceae</taxon>
        <taxon>Streptomyces</taxon>
    </lineage>
</organism>
<dbReference type="Pfam" id="PF03446">
    <property type="entry name" value="NAD_binding_2"/>
    <property type="match status" value="1"/>
</dbReference>
<dbReference type="PANTHER" id="PTHR43580">
    <property type="entry name" value="OXIDOREDUCTASE GLYR1-RELATED"/>
    <property type="match status" value="1"/>
</dbReference>
<dbReference type="PIRSF" id="PIRSF000103">
    <property type="entry name" value="HIBADH"/>
    <property type="match status" value="1"/>
</dbReference>
<dbReference type="InterPro" id="IPR015815">
    <property type="entry name" value="HIBADH-related"/>
</dbReference>
<comment type="similarity">
    <text evidence="1">Belongs to the HIBADH-related family.</text>
</comment>
<evidence type="ECO:0000259" key="3">
    <source>
        <dbReference type="Pfam" id="PF03446"/>
    </source>
</evidence>
<name>A0ABS2UR49_9ACTN</name>
<evidence type="ECO:0000259" key="4">
    <source>
        <dbReference type="Pfam" id="PF21761"/>
    </source>
</evidence>
<dbReference type="InterPro" id="IPR013328">
    <property type="entry name" value="6PGD_dom2"/>
</dbReference>
<dbReference type="PANTHER" id="PTHR43580:SF2">
    <property type="entry name" value="CYTOKINE-LIKE NUCLEAR FACTOR N-PAC"/>
    <property type="match status" value="1"/>
</dbReference>
<reference evidence="5 6" key="1">
    <citation type="journal article" date="2016" name="Arch. Microbiol.">
        <title>Streptomyces zhihengii sp. nov., isolated from rhizospheric soil of Psammosilene tunicoides.</title>
        <authorList>
            <person name="Huang M.J."/>
            <person name="Fei J.J."/>
            <person name="Salam N."/>
            <person name="Kim C.J."/>
            <person name="Hozzein W.N."/>
            <person name="Xiao M."/>
            <person name="Huang H.Q."/>
            <person name="Li W.J."/>
        </authorList>
    </citation>
    <scope>NUCLEOTIDE SEQUENCE [LARGE SCALE GENOMIC DNA]</scope>
    <source>
        <strain evidence="5 6">YIM T102</strain>
    </source>
</reference>
<dbReference type="Pfam" id="PF21761">
    <property type="entry name" value="RedAm-like_C"/>
    <property type="match status" value="1"/>
</dbReference>
<accession>A0ABS2UR49</accession>
<dbReference type="EMBL" id="JAFEJA010000001">
    <property type="protein sequence ID" value="MBM9620026.1"/>
    <property type="molecule type" value="Genomic_DNA"/>
</dbReference>
<dbReference type="SUPFAM" id="SSF51735">
    <property type="entry name" value="NAD(P)-binding Rossmann-fold domains"/>
    <property type="match status" value="1"/>
</dbReference>
<protein>
    <submittedName>
        <fullName evidence="5">NAD(P)-dependent oxidoreductase</fullName>
    </submittedName>
</protein>
<evidence type="ECO:0000313" key="6">
    <source>
        <dbReference type="Proteomes" id="UP000664109"/>
    </source>
</evidence>
<dbReference type="RefSeq" id="WP_205374065.1">
    <property type="nucleotide sequence ID" value="NZ_JAFEJA010000001.1"/>
</dbReference>
<dbReference type="InterPro" id="IPR006115">
    <property type="entry name" value="6PGDH_NADP-bd"/>
</dbReference>
<keyword evidence="2" id="KW-0560">Oxidoreductase</keyword>
<dbReference type="Proteomes" id="UP000664109">
    <property type="component" value="Unassembled WGS sequence"/>
</dbReference>
<gene>
    <name evidence="5" type="ORF">JE024_15035</name>
</gene>
<keyword evidence="6" id="KW-1185">Reference proteome</keyword>
<evidence type="ECO:0000256" key="1">
    <source>
        <dbReference type="ARBA" id="ARBA00009080"/>
    </source>
</evidence>
<evidence type="ECO:0000313" key="5">
    <source>
        <dbReference type="EMBL" id="MBM9620026.1"/>
    </source>
</evidence>
<dbReference type="Gene3D" id="3.40.50.720">
    <property type="entry name" value="NAD(P)-binding Rossmann-like Domain"/>
    <property type="match status" value="1"/>
</dbReference>
<feature type="domain" description="6-phosphogluconate dehydrogenase NADP-binding" evidence="3">
    <location>
        <begin position="38"/>
        <end position="186"/>
    </location>
</feature>
<dbReference type="Gene3D" id="1.10.1040.10">
    <property type="entry name" value="N-(1-d-carboxylethyl)-l-norvaline Dehydrogenase, domain 2"/>
    <property type="match status" value="1"/>
</dbReference>
<sequence length="321" mass="32551">MSDALPAPAAAPLDAASRAAAPLDASRAAAGAPSAPAVSVLGLGRMGSALAGAFLSAGRTTTVWNRTPDKADALVGRGAVRAASVADAVRGSAVVVVCVRDDEAVHELLDPVAPELAGRTLLNLTSGSPEQARENAAWAAGHGCAYVDGAVMTTPPGVGDPRSMILCSGSAAAFAEHRATIAALGDPVDLGEDAGLASLHDAGLLGLMWSVFAGWLHATALVGADGVPARAFTPLAIRWLAGVGGFMDTYAPQIDAGSYPGDDATVDIQLAAVQHLLEASRDRGVDTRLPELHRDLMTRTVASGHGRDSYGRVIEQFRAGA</sequence>
<dbReference type="InterPro" id="IPR051265">
    <property type="entry name" value="HIBADH-related_NP60_sf"/>
</dbReference>
<dbReference type="InterPro" id="IPR036291">
    <property type="entry name" value="NAD(P)-bd_dom_sf"/>
</dbReference>
<dbReference type="InterPro" id="IPR048666">
    <property type="entry name" value="RedAm-like_C"/>
</dbReference>
<feature type="domain" description="NADPH-dependent reductive aminase-like C-terminal" evidence="4">
    <location>
        <begin position="193"/>
        <end position="318"/>
    </location>
</feature>
<proteinExistence type="inferred from homology"/>
<comment type="caution">
    <text evidence="5">The sequence shown here is derived from an EMBL/GenBank/DDBJ whole genome shotgun (WGS) entry which is preliminary data.</text>
</comment>
<evidence type="ECO:0000256" key="2">
    <source>
        <dbReference type="ARBA" id="ARBA00023002"/>
    </source>
</evidence>